<proteinExistence type="predicted"/>
<evidence type="ECO:0000313" key="4">
    <source>
        <dbReference type="Proteomes" id="UP000468638"/>
    </source>
</evidence>
<evidence type="ECO:0000313" key="3">
    <source>
        <dbReference type="EMBL" id="MYL35142.1"/>
    </source>
</evidence>
<dbReference type="Pfam" id="PF14285">
    <property type="entry name" value="DUF4367"/>
    <property type="match status" value="1"/>
</dbReference>
<keyword evidence="1" id="KW-0732">Signal</keyword>
<protein>
    <submittedName>
        <fullName evidence="3">DUF4367 domain-containing protein</fullName>
    </submittedName>
</protein>
<dbReference type="Proteomes" id="UP000468638">
    <property type="component" value="Unassembled WGS sequence"/>
</dbReference>
<sequence length="158" mass="18312">MKKCIFLLFTIPFLLTSCSGSTDLQDFNHDDLKKRIEDQYFYVKLPTKLPFEVREAEFSKPPIEKESIKTLIIDFLGEHNEHIGLQITNSGNVSSVSEKDYKEVKIGNVQGKYYTNNAGTKLLKWTQNDVHYTLKYFAKQSETKVTQKDLMEVSKSFK</sequence>
<gene>
    <name evidence="3" type="ORF">GLW05_16295</name>
</gene>
<dbReference type="AlphaFoldDB" id="A0A6I5A2T2"/>
<comment type="caution">
    <text evidence="3">The sequence shown here is derived from an EMBL/GenBank/DDBJ whole genome shotgun (WGS) entry which is preliminary data.</text>
</comment>
<reference evidence="3 4" key="1">
    <citation type="submission" date="2019-11" db="EMBL/GenBank/DDBJ databases">
        <title>Genome sequences of 17 halophilic strains isolated from different environments.</title>
        <authorList>
            <person name="Furrow R.E."/>
        </authorList>
    </citation>
    <scope>NUCLEOTIDE SEQUENCE [LARGE SCALE GENOMIC DNA]</scope>
    <source>
        <strain evidence="3 4">22514_16_FS</strain>
    </source>
</reference>
<name>A0A6I5A2T2_9BACI</name>
<dbReference type="InterPro" id="IPR025377">
    <property type="entry name" value="DUF4367"/>
</dbReference>
<feature type="signal peptide" evidence="1">
    <location>
        <begin position="1"/>
        <end position="22"/>
    </location>
</feature>
<accession>A0A6I5A2T2</accession>
<organism evidence="3 4">
    <name type="scientific">Pontibacillus yanchengensis</name>
    <dbReference type="NCBI Taxonomy" id="462910"/>
    <lineage>
        <taxon>Bacteria</taxon>
        <taxon>Bacillati</taxon>
        <taxon>Bacillota</taxon>
        <taxon>Bacilli</taxon>
        <taxon>Bacillales</taxon>
        <taxon>Bacillaceae</taxon>
        <taxon>Pontibacillus</taxon>
    </lineage>
</organism>
<feature type="domain" description="DUF4367" evidence="2">
    <location>
        <begin position="72"/>
        <end position="135"/>
    </location>
</feature>
<feature type="chain" id="PRO_5038510092" evidence="1">
    <location>
        <begin position="23"/>
        <end position="158"/>
    </location>
</feature>
<dbReference type="PROSITE" id="PS51257">
    <property type="entry name" value="PROKAR_LIPOPROTEIN"/>
    <property type="match status" value="1"/>
</dbReference>
<evidence type="ECO:0000256" key="1">
    <source>
        <dbReference type="SAM" id="SignalP"/>
    </source>
</evidence>
<dbReference type="EMBL" id="WMEQ01000014">
    <property type="protein sequence ID" value="MYL35142.1"/>
    <property type="molecule type" value="Genomic_DNA"/>
</dbReference>
<dbReference type="RefSeq" id="WP_160847255.1">
    <property type="nucleotide sequence ID" value="NZ_WMEQ01000014.1"/>
</dbReference>
<dbReference type="OrthoDB" id="2879848at2"/>
<evidence type="ECO:0000259" key="2">
    <source>
        <dbReference type="Pfam" id="PF14285"/>
    </source>
</evidence>